<gene>
    <name evidence="4" type="ORF">UFOVP1032_121</name>
    <name evidence="5" type="ORF">UFOVP1125_37</name>
    <name evidence="6" type="ORF">UFOVP1173_135</name>
    <name evidence="7" type="ORF">UFOVP1241_53</name>
    <name evidence="8" type="ORF">UFOVP1491_121</name>
    <name evidence="9" type="ORF">UFOVP1579_121</name>
    <name evidence="1" type="ORF">UFOVP485_152</name>
    <name evidence="2" type="ORF">UFOVP575_104</name>
    <name evidence="3" type="ORF">UFOVP963_56</name>
</gene>
<reference evidence="3" key="1">
    <citation type="submission" date="2020-05" db="EMBL/GenBank/DDBJ databases">
        <authorList>
            <person name="Chiriac C."/>
            <person name="Salcher M."/>
            <person name="Ghai R."/>
            <person name="Kavagutti S V."/>
        </authorList>
    </citation>
    <scope>NUCLEOTIDE SEQUENCE</scope>
</reference>
<evidence type="ECO:0000313" key="8">
    <source>
        <dbReference type="EMBL" id="CAB4217902.1"/>
    </source>
</evidence>
<evidence type="ECO:0000313" key="4">
    <source>
        <dbReference type="EMBL" id="CAB4179832.1"/>
    </source>
</evidence>
<dbReference type="EMBL" id="LR796983">
    <property type="protein sequence ID" value="CAB4179832.1"/>
    <property type="molecule type" value="Genomic_DNA"/>
</dbReference>
<proteinExistence type="predicted"/>
<name>A0A6J5PZ95_9CAUD</name>
<dbReference type="EMBL" id="LR796551">
    <property type="protein sequence ID" value="CAB4151022.1"/>
    <property type="molecule type" value="Genomic_DNA"/>
</dbReference>
<organism evidence="3">
    <name type="scientific">uncultured Caudovirales phage</name>
    <dbReference type="NCBI Taxonomy" id="2100421"/>
    <lineage>
        <taxon>Viruses</taxon>
        <taxon>Duplodnaviria</taxon>
        <taxon>Heunggongvirae</taxon>
        <taxon>Uroviricota</taxon>
        <taxon>Caudoviricetes</taxon>
        <taxon>Peduoviridae</taxon>
        <taxon>Maltschvirus</taxon>
        <taxon>Maltschvirus maltsch</taxon>
    </lineage>
</organism>
<protein>
    <submittedName>
        <fullName evidence="3">Uncharacterized protein</fullName>
    </submittedName>
</protein>
<dbReference type="EMBL" id="LR797131">
    <property type="protein sequence ID" value="CAB4189026.1"/>
    <property type="molecule type" value="Genomic_DNA"/>
</dbReference>
<evidence type="ECO:0000313" key="5">
    <source>
        <dbReference type="EMBL" id="CAB4185428.1"/>
    </source>
</evidence>
<dbReference type="EMBL" id="LR796457">
    <property type="protein sequence ID" value="CAB4146037.1"/>
    <property type="molecule type" value="Genomic_DNA"/>
</dbReference>
<evidence type="ECO:0000313" key="7">
    <source>
        <dbReference type="EMBL" id="CAB4192634.1"/>
    </source>
</evidence>
<dbReference type="EMBL" id="LR796915">
    <property type="protein sequence ID" value="CAB4174505.1"/>
    <property type="molecule type" value="Genomic_DNA"/>
</dbReference>
<dbReference type="EMBL" id="LR798431">
    <property type="protein sequence ID" value="CAB5231607.1"/>
    <property type="molecule type" value="Genomic_DNA"/>
</dbReference>
<evidence type="ECO:0000313" key="3">
    <source>
        <dbReference type="EMBL" id="CAB4174505.1"/>
    </source>
</evidence>
<sequence length="79" mass="8810">MTENIQKSEISILQLLAGIVSSNNNSIDIPISSIEKNYADKSIGISINQESQMVTLFLQDQPTQTINNEEDILEISEEQ</sequence>
<accession>A0A6J5PZ95</accession>
<evidence type="ECO:0000313" key="9">
    <source>
        <dbReference type="EMBL" id="CAB5231607.1"/>
    </source>
</evidence>
<evidence type="ECO:0000313" key="2">
    <source>
        <dbReference type="EMBL" id="CAB4151022.1"/>
    </source>
</evidence>
<evidence type="ECO:0000313" key="6">
    <source>
        <dbReference type="EMBL" id="CAB4189026.1"/>
    </source>
</evidence>
<dbReference type="EMBL" id="LR797188">
    <property type="protein sequence ID" value="CAB4192634.1"/>
    <property type="molecule type" value="Genomic_DNA"/>
</dbReference>
<dbReference type="EMBL" id="LR797080">
    <property type="protein sequence ID" value="CAB4185428.1"/>
    <property type="molecule type" value="Genomic_DNA"/>
</dbReference>
<dbReference type="EMBL" id="LR797455">
    <property type="protein sequence ID" value="CAB4217902.1"/>
    <property type="molecule type" value="Genomic_DNA"/>
</dbReference>
<evidence type="ECO:0000313" key="1">
    <source>
        <dbReference type="EMBL" id="CAB4146037.1"/>
    </source>
</evidence>